<name>A0AAE9IVK5_CAEBR</name>
<organism evidence="1 2">
    <name type="scientific">Caenorhabditis briggsae</name>
    <dbReference type="NCBI Taxonomy" id="6238"/>
    <lineage>
        <taxon>Eukaryota</taxon>
        <taxon>Metazoa</taxon>
        <taxon>Ecdysozoa</taxon>
        <taxon>Nematoda</taxon>
        <taxon>Chromadorea</taxon>
        <taxon>Rhabditida</taxon>
        <taxon>Rhabditina</taxon>
        <taxon>Rhabditomorpha</taxon>
        <taxon>Rhabditoidea</taxon>
        <taxon>Rhabditidae</taxon>
        <taxon>Peloderinae</taxon>
        <taxon>Caenorhabditis</taxon>
    </lineage>
</organism>
<evidence type="ECO:0000313" key="2">
    <source>
        <dbReference type="Proteomes" id="UP000827892"/>
    </source>
</evidence>
<evidence type="ECO:0000313" key="1">
    <source>
        <dbReference type="EMBL" id="ULU07874.1"/>
    </source>
</evidence>
<evidence type="ECO:0008006" key="3">
    <source>
        <dbReference type="Google" id="ProtNLM"/>
    </source>
</evidence>
<protein>
    <recommendedName>
        <fullName evidence="3">F-box domain-containing protein</fullName>
    </recommendedName>
</protein>
<reference evidence="1 2" key="1">
    <citation type="submission" date="2022-05" db="EMBL/GenBank/DDBJ databases">
        <title>Chromosome-level reference genomes for two strains of Caenorhabditis briggsae: an improved platform for comparative genomics.</title>
        <authorList>
            <person name="Stevens L."/>
            <person name="Andersen E.C."/>
        </authorList>
    </citation>
    <scope>NUCLEOTIDE SEQUENCE [LARGE SCALE GENOMIC DNA]</scope>
    <source>
        <strain evidence="1">QX1410_ONT</strain>
        <tissue evidence="1">Whole-organism</tissue>
    </source>
</reference>
<dbReference type="Proteomes" id="UP000827892">
    <property type="component" value="Chromosome II"/>
</dbReference>
<gene>
    <name evidence="1" type="ORF">L3Y34_019126</name>
</gene>
<dbReference type="AlphaFoldDB" id="A0AAE9IVK5"/>
<accession>A0AAE9IVK5</accession>
<proteinExistence type="predicted"/>
<dbReference type="EMBL" id="CP090892">
    <property type="protein sequence ID" value="ULU07874.1"/>
    <property type="molecule type" value="Genomic_DNA"/>
</dbReference>
<sequence>MPRLQPVPELNRIKLLKFPSLATEMIIKEMDFVDALQLSLSSSRCKRMTSWARNRTPVGKTEQLKIGIDMENSIRSMSTFFFFHISMPFESTST</sequence>